<dbReference type="Proteomes" id="UP000229894">
    <property type="component" value="Unassembled WGS sequence"/>
</dbReference>
<keyword evidence="1" id="KW-0175">Coiled coil</keyword>
<name>A0A2M7BU65_9BACT</name>
<feature type="coiled-coil region" evidence="1">
    <location>
        <begin position="253"/>
        <end position="289"/>
    </location>
</feature>
<evidence type="ECO:0000256" key="2">
    <source>
        <dbReference type="SAM" id="MobiDB-lite"/>
    </source>
</evidence>
<dbReference type="EMBL" id="PEUX01000048">
    <property type="protein sequence ID" value="PIV10112.1"/>
    <property type="molecule type" value="Genomic_DNA"/>
</dbReference>
<protein>
    <submittedName>
        <fullName evidence="3">Uncharacterized protein</fullName>
    </submittedName>
</protein>
<reference evidence="4" key="1">
    <citation type="submission" date="2017-09" db="EMBL/GenBank/DDBJ databases">
        <title>Depth-based differentiation of microbial function through sediment-hosted aquifers and enrichment of novel symbionts in the deep terrestrial subsurface.</title>
        <authorList>
            <person name="Probst A.J."/>
            <person name="Ladd B."/>
            <person name="Jarett J.K."/>
            <person name="Geller-Mcgrath D.E."/>
            <person name="Sieber C.M.K."/>
            <person name="Emerson J.B."/>
            <person name="Anantharaman K."/>
            <person name="Thomas B.C."/>
            <person name="Malmstrom R."/>
            <person name="Stieglmeier M."/>
            <person name="Klingl A."/>
            <person name="Woyke T."/>
            <person name="Ryan C.M."/>
            <person name="Banfield J.F."/>
        </authorList>
    </citation>
    <scope>NUCLEOTIDE SEQUENCE [LARGE SCALE GENOMIC DNA]</scope>
</reference>
<evidence type="ECO:0000313" key="4">
    <source>
        <dbReference type="Proteomes" id="UP000229894"/>
    </source>
</evidence>
<proteinExistence type="predicted"/>
<gene>
    <name evidence="3" type="ORF">COS49_02295</name>
</gene>
<accession>A0A2M7BU65</accession>
<sequence>MIKEKFETAPIIEEEKDIELTKNVGAERMLEPEEEKAEIKNELKEMPSEKREKIGFGLNNMGFFVQERKNNFFAKVFESAAKKFDKKSTMGRWLESFSDDYQKDTQKAREKMERIEKGEKHRFGNVVSLGGNILRYGRVVTDIVGYTMGSPFRYVMMAGMFFSRGAEAAKEARLKNEEVIEKTRVHDIDQAADEAWAIYGQAQSEAVEAGKRKASKEDLEKAYRQNVPEDLLKRLEKGAEPGTASGILQKIIRKDVEMSVNGIEKKIKKIEANKELSAKERKLEREKILSKYSRHLNDLDRMVSQYGTVDALAMGARYTKAAAKGVVGAVMVETGGLLFRQLWNHLPDIISTASDSEEIPQEELSYGETFQEESWKVKMPVPQEEIAAEPSAEKLEPGARVRPLEETIAEARETETRAAEVPPEVVAETLEKAVERGLAANFTLELGQGKVPSQLERIFHMMAVDHMDKATDASGMFAEEQGAKSLNMAANLVKLAEGHNVAGIDHEDFAKVVAWDAKANSLEIKDYAQFNQMADKLESHADRLWQEGVLQKGAVAYLNDIRKGTWEKIIQAEGLAKAGEVETGVEGHDEITADKITDFDKSEMVQEAEKALKEAQQKAAELTEGDEAQQLADKMAEEAKTEAMEEKLAELPTPVSEAQFNNARLNL</sequence>
<feature type="compositionally biased region" description="Polar residues" evidence="2">
    <location>
        <begin position="656"/>
        <end position="667"/>
    </location>
</feature>
<evidence type="ECO:0000313" key="3">
    <source>
        <dbReference type="EMBL" id="PIV10112.1"/>
    </source>
</evidence>
<comment type="caution">
    <text evidence="3">The sequence shown here is derived from an EMBL/GenBank/DDBJ whole genome shotgun (WGS) entry which is preliminary data.</text>
</comment>
<feature type="region of interest" description="Disordered" evidence="2">
    <location>
        <begin position="620"/>
        <end position="667"/>
    </location>
</feature>
<feature type="non-terminal residue" evidence="3">
    <location>
        <position position="667"/>
    </location>
</feature>
<organism evidence="3 4">
    <name type="scientific">Candidatus Portnoybacteria bacterium CG03_land_8_20_14_0_80_41_10</name>
    <dbReference type="NCBI Taxonomy" id="1974808"/>
    <lineage>
        <taxon>Bacteria</taxon>
        <taxon>Candidatus Portnoyibacteriota</taxon>
    </lineage>
</organism>
<feature type="compositionally biased region" description="Basic and acidic residues" evidence="2">
    <location>
        <begin position="634"/>
        <end position="649"/>
    </location>
</feature>
<dbReference type="AlphaFoldDB" id="A0A2M7BU65"/>
<evidence type="ECO:0000256" key="1">
    <source>
        <dbReference type="SAM" id="Coils"/>
    </source>
</evidence>